<gene>
    <name evidence="1" type="ORF">I306_01490</name>
</gene>
<dbReference type="EMBL" id="KN848603">
    <property type="protein sequence ID" value="KIR81433.1"/>
    <property type="molecule type" value="Genomic_DNA"/>
</dbReference>
<proteinExistence type="predicted"/>
<reference evidence="1 2" key="1">
    <citation type="submission" date="2015-01" db="EMBL/GenBank/DDBJ databases">
        <title>The Genome Sequence of Cryptococcus gattii EJB2.</title>
        <authorList>
            <consortium name="The Broad Institute Genomics Platform"/>
            <person name="Cuomo C."/>
            <person name="Litvintseva A."/>
            <person name="Chen Y."/>
            <person name="Heitman J."/>
            <person name="Sun S."/>
            <person name="Springer D."/>
            <person name="Dromer F."/>
            <person name="Young S."/>
            <person name="Zeng Q."/>
            <person name="Gargeya S."/>
            <person name="Abouelleil A."/>
            <person name="Alvarado L."/>
            <person name="Chapman S.B."/>
            <person name="Gainer-Dewar J."/>
            <person name="Goldberg J."/>
            <person name="Griggs A."/>
            <person name="Gujja S."/>
            <person name="Hansen M."/>
            <person name="Howarth C."/>
            <person name="Imamovic A."/>
            <person name="Larimer J."/>
            <person name="Murphy C."/>
            <person name="Naylor J."/>
            <person name="Pearson M."/>
            <person name="Priest M."/>
            <person name="Roberts A."/>
            <person name="Saif S."/>
            <person name="Shea T."/>
            <person name="Sykes S."/>
            <person name="Wortman J."/>
            <person name="Nusbaum C."/>
            <person name="Birren B."/>
        </authorList>
    </citation>
    <scope>NUCLEOTIDE SEQUENCE [LARGE SCALE GENOMIC DNA]</scope>
    <source>
        <strain evidence="1 2">EJB2</strain>
    </source>
</reference>
<evidence type="ECO:0000313" key="1">
    <source>
        <dbReference type="EMBL" id="KIR81433.1"/>
    </source>
</evidence>
<dbReference type="Proteomes" id="UP000054272">
    <property type="component" value="Unassembled WGS sequence"/>
</dbReference>
<protein>
    <submittedName>
        <fullName evidence="1">Uncharacterized protein</fullName>
    </submittedName>
</protein>
<evidence type="ECO:0000313" key="2">
    <source>
        <dbReference type="Proteomes" id="UP000054272"/>
    </source>
</evidence>
<name>A0ABR5C0M0_9TREE</name>
<accession>A0ABR5C0M0</accession>
<organism evidence="1 2">
    <name type="scientific">Cryptococcus gattii EJB2</name>
    <dbReference type="NCBI Taxonomy" id="1296103"/>
    <lineage>
        <taxon>Eukaryota</taxon>
        <taxon>Fungi</taxon>
        <taxon>Dikarya</taxon>
        <taxon>Basidiomycota</taxon>
        <taxon>Agaricomycotina</taxon>
        <taxon>Tremellomycetes</taxon>
        <taxon>Tremellales</taxon>
        <taxon>Cryptococcaceae</taxon>
        <taxon>Cryptococcus</taxon>
        <taxon>Cryptococcus gattii species complex</taxon>
    </lineage>
</organism>
<keyword evidence="2" id="KW-1185">Reference proteome</keyword>
<sequence>MSDTRLDTLEQLIQDFINLSFKLHPEVAQAATNFHVFKHIPDDIRRFGPVYGYWLFPHERVNKVLKSINTNGPSQNQEQVEQMRGFLRKRQADRIISDILDPEYASSQTEREVQIVLEECLLSKGPGTHKDKADQDLEVMLPEDGLSPKYAFRAIGRPGVLPPFLLSDLRFTLRRLSTSFNPGAVDGLTSNQDVTFYPHLSVRGYRFDAADPTLSEPTVW</sequence>